<gene>
    <name evidence="4" type="ORF">M427DRAFT_447356</name>
</gene>
<dbReference type="GO" id="GO:0004497">
    <property type="term" value="F:monooxygenase activity"/>
    <property type="evidence" value="ECO:0007669"/>
    <property type="project" value="UniProtKB-KW"/>
</dbReference>
<dbReference type="PANTHER" id="PTHR13789:SF309">
    <property type="entry name" value="PUTATIVE (AFU_ORTHOLOGUE AFUA_6G14510)-RELATED"/>
    <property type="match status" value="1"/>
</dbReference>
<dbReference type="Gene3D" id="3.50.50.60">
    <property type="entry name" value="FAD/NAD(P)-binding domain"/>
    <property type="match status" value="1"/>
</dbReference>
<evidence type="ECO:0000313" key="4">
    <source>
        <dbReference type="EMBL" id="KXS11113.1"/>
    </source>
</evidence>
<evidence type="ECO:0000256" key="1">
    <source>
        <dbReference type="ARBA" id="ARBA00007992"/>
    </source>
</evidence>
<dbReference type="PANTHER" id="PTHR13789">
    <property type="entry name" value="MONOOXYGENASE"/>
    <property type="match status" value="1"/>
</dbReference>
<dbReference type="InterPro" id="IPR036188">
    <property type="entry name" value="FAD/NAD-bd_sf"/>
</dbReference>
<keyword evidence="2" id="KW-0560">Oxidoreductase</keyword>
<dbReference type="STRING" id="1344416.A0A139A422"/>
<organism evidence="4 5">
    <name type="scientific">Gonapodya prolifera (strain JEL478)</name>
    <name type="common">Monoblepharis prolifera</name>
    <dbReference type="NCBI Taxonomy" id="1344416"/>
    <lineage>
        <taxon>Eukaryota</taxon>
        <taxon>Fungi</taxon>
        <taxon>Fungi incertae sedis</taxon>
        <taxon>Chytridiomycota</taxon>
        <taxon>Chytridiomycota incertae sedis</taxon>
        <taxon>Monoblepharidomycetes</taxon>
        <taxon>Monoblepharidales</taxon>
        <taxon>Gonapodyaceae</taxon>
        <taxon>Gonapodya</taxon>
    </lineage>
</organism>
<dbReference type="InterPro" id="IPR050493">
    <property type="entry name" value="FAD-dep_Monooxygenase_BioMet"/>
</dbReference>
<keyword evidence="3" id="KW-0503">Monooxygenase</keyword>
<dbReference type="Proteomes" id="UP000070544">
    <property type="component" value="Unassembled WGS sequence"/>
</dbReference>
<keyword evidence="5" id="KW-1185">Reference proteome</keyword>
<accession>A0A139A422</accession>
<protein>
    <recommendedName>
        <fullName evidence="6">FAD-binding domain-containing protein</fullName>
    </recommendedName>
</protein>
<sequence length="214" mass="23511">MPNQSTSSEPHPFWDIGGTIDLCPNGSYALDRLDRDLLNDVLLNTAGTSKAFYMTLMDGSDKIRQQYVAHDGEHSKDIQILRSTYRRVLMSRCEKASIQLTPNKCVVDIQQNDTQVVATFSDGTTATGHFLVAADGINSKCRTIQFSKAPPVQRASVGFAGLFDLGFTPDPSIPPLRFESDEPIAYLNPMVACCVFGVNCTEENIGAWVVLMVK</sequence>
<comment type="similarity">
    <text evidence="1">Belongs to the paxM FAD-dependent monooxygenase family.</text>
</comment>
<evidence type="ECO:0000256" key="3">
    <source>
        <dbReference type="ARBA" id="ARBA00023033"/>
    </source>
</evidence>
<evidence type="ECO:0000256" key="2">
    <source>
        <dbReference type="ARBA" id="ARBA00023002"/>
    </source>
</evidence>
<dbReference type="SUPFAM" id="SSF51905">
    <property type="entry name" value="FAD/NAD(P)-binding domain"/>
    <property type="match status" value="1"/>
</dbReference>
<evidence type="ECO:0000313" key="5">
    <source>
        <dbReference type="Proteomes" id="UP000070544"/>
    </source>
</evidence>
<dbReference type="EMBL" id="KQ965809">
    <property type="protein sequence ID" value="KXS11113.1"/>
    <property type="molecule type" value="Genomic_DNA"/>
</dbReference>
<reference evidence="4 5" key="1">
    <citation type="journal article" date="2015" name="Genome Biol. Evol.">
        <title>Phylogenomic analyses indicate that early fungi evolved digesting cell walls of algal ancestors of land plants.</title>
        <authorList>
            <person name="Chang Y."/>
            <person name="Wang S."/>
            <person name="Sekimoto S."/>
            <person name="Aerts A.L."/>
            <person name="Choi C."/>
            <person name="Clum A."/>
            <person name="LaButti K.M."/>
            <person name="Lindquist E.A."/>
            <person name="Yee Ngan C."/>
            <person name="Ohm R.A."/>
            <person name="Salamov A.A."/>
            <person name="Grigoriev I.V."/>
            <person name="Spatafora J.W."/>
            <person name="Berbee M.L."/>
        </authorList>
    </citation>
    <scope>NUCLEOTIDE SEQUENCE [LARGE SCALE GENOMIC DNA]</scope>
    <source>
        <strain evidence="4 5">JEL478</strain>
    </source>
</reference>
<name>A0A139A422_GONPJ</name>
<evidence type="ECO:0008006" key="6">
    <source>
        <dbReference type="Google" id="ProtNLM"/>
    </source>
</evidence>
<proteinExistence type="inferred from homology"/>
<dbReference type="AlphaFoldDB" id="A0A139A422"/>
<dbReference type="OrthoDB" id="655030at2759"/>